<evidence type="ECO:0000259" key="7">
    <source>
        <dbReference type="Pfam" id="PF08281"/>
    </source>
</evidence>
<evidence type="ECO:0000259" key="6">
    <source>
        <dbReference type="Pfam" id="PF04542"/>
    </source>
</evidence>
<evidence type="ECO:0000256" key="5">
    <source>
        <dbReference type="ARBA" id="ARBA00023163"/>
    </source>
</evidence>
<keyword evidence="2" id="KW-0805">Transcription regulation</keyword>
<dbReference type="CDD" id="cd06171">
    <property type="entry name" value="Sigma70_r4"/>
    <property type="match status" value="1"/>
</dbReference>
<protein>
    <submittedName>
        <fullName evidence="8">RNA polymerase, sigma-24 subunit, ECF subfamily</fullName>
    </submittedName>
</protein>
<dbReference type="Gene3D" id="1.10.10.10">
    <property type="entry name" value="Winged helix-like DNA-binding domain superfamily/Winged helix DNA-binding domain"/>
    <property type="match status" value="1"/>
</dbReference>
<feature type="domain" description="RNA polymerase sigma-70 region 2" evidence="6">
    <location>
        <begin position="13"/>
        <end position="75"/>
    </location>
</feature>
<keyword evidence="4" id="KW-0238">DNA-binding</keyword>
<keyword evidence="5" id="KW-0804">Transcription</keyword>
<name>A0A0G1RTN4_9BACT</name>
<reference evidence="8 9" key="1">
    <citation type="journal article" date="2015" name="Nature">
        <title>rRNA introns, odd ribosomes, and small enigmatic genomes across a large radiation of phyla.</title>
        <authorList>
            <person name="Brown C.T."/>
            <person name="Hug L.A."/>
            <person name="Thomas B.C."/>
            <person name="Sharon I."/>
            <person name="Castelle C.J."/>
            <person name="Singh A."/>
            <person name="Wilkins M.J."/>
            <person name="Williams K.H."/>
            <person name="Banfield J.F."/>
        </authorList>
    </citation>
    <scope>NUCLEOTIDE SEQUENCE [LARGE SCALE GENOMIC DNA]</scope>
</reference>
<evidence type="ECO:0000256" key="3">
    <source>
        <dbReference type="ARBA" id="ARBA00023082"/>
    </source>
</evidence>
<organism evidence="8 9">
    <name type="scientific">Candidatus Beckwithbacteria bacterium GW2011_GWB1_47_15</name>
    <dbReference type="NCBI Taxonomy" id="1618371"/>
    <lineage>
        <taxon>Bacteria</taxon>
        <taxon>Candidatus Beckwithiibacteriota</taxon>
    </lineage>
</organism>
<dbReference type="GO" id="GO:0006352">
    <property type="term" value="P:DNA-templated transcription initiation"/>
    <property type="evidence" value="ECO:0007669"/>
    <property type="project" value="InterPro"/>
</dbReference>
<dbReference type="AlphaFoldDB" id="A0A0G1RTN4"/>
<comment type="similarity">
    <text evidence="1">Belongs to the sigma-70 factor family. ECF subfamily.</text>
</comment>
<evidence type="ECO:0000256" key="4">
    <source>
        <dbReference type="ARBA" id="ARBA00023125"/>
    </source>
</evidence>
<evidence type="ECO:0000313" key="9">
    <source>
        <dbReference type="Proteomes" id="UP000033860"/>
    </source>
</evidence>
<dbReference type="Pfam" id="PF08281">
    <property type="entry name" value="Sigma70_r4_2"/>
    <property type="match status" value="1"/>
</dbReference>
<dbReference type="Proteomes" id="UP000033860">
    <property type="component" value="Unassembled WGS sequence"/>
</dbReference>
<dbReference type="EMBL" id="LCNT01000008">
    <property type="protein sequence ID" value="KKU60649.1"/>
    <property type="molecule type" value="Genomic_DNA"/>
</dbReference>
<gene>
    <name evidence="8" type="ORF">UX85_C0008G0023</name>
</gene>
<dbReference type="Pfam" id="PF04542">
    <property type="entry name" value="Sigma70_r2"/>
    <property type="match status" value="1"/>
</dbReference>
<dbReference type="PANTHER" id="PTHR43133">
    <property type="entry name" value="RNA POLYMERASE ECF-TYPE SIGMA FACTO"/>
    <property type="match status" value="1"/>
</dbReference>
<keyword evidence="3" id="KW-0731">Sigma factor</keyword>
<accession>A0A0G1RTN4</accession>
<dbReference type="GO" id="GO:0003677">
    <property type="term" value="F:DNA binding"/>
    <property type="evidence" value="ECO:0007669"/>
    <property type="project" value="UniProtKB-KW"/>
</dbReference>
<dbReference type="InterPro" id="IPR036388">
    <property type="entry name" value="WH-like_DNA-bd_sf"/>
</dbReference>
<dbReference type="InterPro" id="IPR013325">
    <property type="entry name" value="RNA_pol_sigma_r2"/>
</dbReference>
<feature type="domain" description="RNA polymerase sigma factor 70 region 4 type 2" evidence="7">
    <location>
        <begin position="109"/>
        <end position="159"/>
    </location>
</feature>
<dbReference type="InterPro" id="IPR013324">
    <property type="entry name" value="RNA_pol_sigma_r3/r4-like"/>
</dbReference>
<comment type="caution">
    <text evidence="8">The sequence shown here is derived from an EMBL/GenBank/DDBJ whole genome shotgun (WGS) entry which is preliminary data.</text>
</comment>
<dbReference type="InterPro" id="IPR039425">
    <property type="entry name" value="RNA_pol_sigma-70-like"/>
</dbReference>
<sequence>MDKKEARRFCLEWRPRLMRFVAQKVGRHEDVEEIAQDTLMSVLVSLPRFKGKSKLSTFVFAIARHEIADFYRKQKIKKVLFSKLPFLKELVSKALGPELAFQELETKRRILATLKDIREGYAQVLRLKYMEGLSMRQIADRLNITVKAVESRLTRARAAFQEVYGDNAKLKTQNSKFFEEMEPDWAAVGD</sequence>
<evidence type="ECO:0000256" key="2">
    <source>
        <dbReference type="ARBA" id="ARBA00023015"/>
    </source>
</evidence>
<dbReference type="NCBIfam" id="TIGR02937">
    <property type="entry name" value="sigma70-ECF"/>
    <property type="match status" value="1"/>
</dbReference>
<proteinExistence type="inferred from homology"/>
<dbReference type="SUPFAM" id="SSF88946">
    <property type="entry name" value="Sigma2 domain of RNA polymerase sigma factors"/>
    <property type="match status" value="1"/>
</dbReference>
<evidence type="ECO:0000313" key="8">
    <source>
        <dbReference type="EMBL" id="KKU60649.1"/>
    </source>
</evidence>
<dbReference type="GO" id="GO:0016987">
    <property type="term" value="F:sigma factor activity"/>
    <property type="evidence" value="ECO:0007669"/>
    <property type="project" value="UniProtKB-KW"/>
</dbReference>
<dbReference type="SUPFAM" id="SSF88659">
    <property type="entry name" value="Sigma3 and sigma4 domains of RNA polymerase sigma factors"/>
    <property type="match status" value="1"/>
</dbReference>
<evidence type="ECO:0000256" key="1">
    <source>
        <dbReference type="ARBA" id="ARBA00010641"/>
    </source>
</evidence>
<dbReference type="PANTHER" id="PTHR43133:SF8">
    <property type="entry name" value="RNA POLYMERASE SIGMA FACTOR HI_1459-RELATED"/>
    <property type="match status" value="1"/>
</dbReference>
<dbReference type="Gene3D" id="1.10.1740.10">
    <property type="match status" value="1"/>
</dbReference>
<dbReference type="InterPro" id="IPR007627">
    <property type="entry name" value="RNA_pol_sigma70_r2"/>
</dbReference>
<dbReference type="InterPro" id="IPR013249">
    <property type="entry name" value="RNA_pol_sigma70_r4_t2"/>
</dbReference>
<dbReference type="InterPro" id="IPR014284">
    <property type="entry name" value="RNA_pol_sigma-70_dom"/>
</dbReference>